<evidence type="ECO:0000313" key="1">
    <source>
        <dbReference type="EMBL" id="KAH7920701.1"/>
    </source>
</evidence>
<accession>A0ACB8B645</accession>
<sequence>MLAMICYLISVYLFLLYWGFMLLHENVRVGEMFFGHPWSLIDVHNDRAHHRLGTFTQLL</sequence>
<proteinExistence type="predicted"/>
<keyword evidence="2" id="KW-1185">Reference proteome</keyword>
<organism evidence="1 2">
    <name type="scientific">Leucogyrophana mollusca</name>
    <dbReference type="NCBI Taxonomy" id="85980"/>
    <lineage>
        <taxon>Eukaryota</taxon>
        <taxon>Fungi</taxon>
        <taxon>Dikarya</taxon>
        <taxon>Basidiomycota</taxon>
        <taxon>Agaricomycotina</taxon>
        <taxon>Agaricomycetes</taxon>
        <taxon>Agaricomycetidae</taxon>
        <taxon>Boletales</taxon>
        <taxon>Boletales incertae sedis</taxon>
        <taxon>Leucogyrophana</taxon>
    </lineage>
</organism>
<gene>
    <name evidence="1" type="ORF">BV22DRAFT_782714</name>
</gene>
<reference evidence="1" key="1">
    <citation type="journal article" date="2021" name="New Phytol.">
        <title>Evolutionary innovations through gain and loss of genes in the ectomycorrhizal Boletales.</title>
        <authorList>
            <person name="Wu G."/>
            <person name="Miyauchi S."/>
            <person name="Morin E."/>
            <person name="Kuo A."/>
            <person name="Drula E."/>
            <person name="Varga T."/>
            <person name="Kohler A."/>
            <person name="Feng B."/>
            <person name="Cao Y."/>
            <person name="Lipzen A."/>
            <person name="Daum C."/>
            <person name="Hundley H."/>
            <person name="Pangilinan J."/>
            <person name="Johnson J."/>
            <person name="Barry K."/>
            <person name="LaButti K."/>
            <person name="Ng V."/>
            <person name="Ahrendt S."/>
            <person name="Min B."/>
            <person name="Choi I.G."/>
            <person name="Park H."/>
            <person name="Plett J.M."/>
            <person name="Magnuson J."/>
            <person name="Spatafora J.W."/>
            <person name="Nagy L.G."/>
            <person name="Henrissat B."/>
            <person name="Grigoriev I.V."/>
            <person name="Yang Z.L."/>
            <person name="Xu J."/>
            <person name="Martin F.M."/>
        </authorList>
    </citation>
    <scope>NUCLEOTIDE SEQUENCE</scope>
    <source>
        <strain evidence="1">KUC20120723A-06</strain>
    </source>
</reference>
<dbReference type="EMBL" id="MU266563">
    <property type="protein sequence ID" value="KAH7920701.1"/>
    <property type="molecule type" value="Genomic_DNA"/>
</dbReference>
<name>A0ACB8B645_9AGAM</name>
<dbReference type="Proteomes" id="UP000790709">
    <property type="component" value="Unassembled WGS sequence"/>
</dbReference>
<protein>
    <submittedName>
        <fullName evidence="1">Uncharacterized protein</fullName>
    </submittedName>
</protein>
<evidence type="ECO:0000313" key="2">
    <source>
        <dbReference type="Proteomes" id="UP000790709"/>
    </source>
</evidence>
<comment type="caution">
    <text evidence="1">The sequence shown here is derived from an EMBL/GenBank/DDBJ whole genome shotgun (WGS) entry which is preliminary data.</text>
</comment>